<reference evidence="4" key="1">
    <citation type="journal article" date="2019" name="Int. J. Syst. Evol. Microbiol.">
        <title>The Global Catalogue of Microorganisms (GCM) 10K type strain sequencing project: providing services to taxonomists for standard genome sequencing and annotation.</title>
        <authorList>
            <consortium name="The Broad Institute Genomics Platform"/>
            <consortium name="The Broad Institute Genome Sequencing Center for Infectious Disease"/>
            <person name="Wu L."/>
            <person name="Ma J."/>
        </authorList>
    </citation>
    <scope>NUCLEOTIDE SEQUENCE [LARGE SCALE GENOMIC DNA]</scope>
    <source>
        <strain evidence="4">JCM 4087</strain>
    </source>
</reference>
<dbReference type="EMBL" id="JBHSPH010000002">
    <property type="protein sequence ID" value="MFC5862724.1"/>
    <property type="molecule type" value="Genomic_DNA"/>
</dbReference>
<keyword evidence="4" id="KW-1185">Reference proteome</keyword>
<gene>
    <name evidence="3" type="ORF">ACFPT7_10520</name>
</gene>
<feature type="region of interest" description="Disordered" evidence="1">
    <location>
        <begin position="184"/>
        <end position="233"/>
    </location>
</feature>
<comment type="caution">
    <text evidence="3">The sequence shown here is derived from an EMBL/GenBank/DDBJ whole genome shotgun (WGS) entry which is preliminary data.</text>
</comment>
<organism evidence="3 4">
    <name type="scientific">Acidicapsa dinghuensis</name>
    <dbReference type="NCBI Taxonomy" id="2218256"/>
    <lineage>
        <taxon>Bacteria</taxon>
        <taxon>Pseudomonadati</taxon>
        <taxon>Acidobacteriota</taxon>
        <taxon>Terriglobia</taxon>
        <taxon>Terriglobales</taxon>
        <taxon>Acidobacteriaceae</taxon>
        <taxon>Acidicapsa</taxon>
    </lineage>
</organism>
<name>A0ABW1EFH6_9BACT</name>
<feature type="chain" id="PRO_5045457191" evidence="2">
    <location>
        <begin position="24"/>
        <end position="233"/>
    </location>
</feature>
<evidence type="ECO:0000256" key="2">
    <source>
        <dbReference type="SAM" id="SignalP"/>
    </source>
</evidence>
<sequence>MRYRFRKILVLTVLLMAVRGQFAFSQGSSASHAANSETWNGWYYQTPAGWHAQATPEAMVFIPAQPGSLNRMRLMAPEPMWGTLSEWFMNVSRREASGYKSFHLNSAQQASTVHGKPRVYCTGQAINAQGQQLVISYEGIESLDGKGLLMATEFETLSSFRYLATYGRFVASLEPGTVEHAMANHSARRNPSQDANQPPPGSQHHRETDQTNKPGTQLRSTPKASDQQSQPKL</sequence>
<evidence type="ECO:0000256" key="1">
    <source>
        <dbReference type="SAM" id="MobiDB-lite"/>
    </source>
</evidence>
<feature type="compositionally biased region" description="Polar residues" evidence="1">
    <location>
        <begin position="211"/>
        <end position="233"/>
    </location>
</feature>
<keyword evidence="2" id="KW-0732">Signal</keyword>
<evidence type="ECO:0000313" key="3">
    <source>
        <dbReference type="EMBL" id="MFC5862724.1"/>
    </source>
</evidence>
<accession>A0ABW1EFH6</accession>
<evidence type="ECO:0000313" key="4">
    <source>
        <dbReference type="Proteomes" id="UP001596091"/>
    </source>
</evidence>
<protein>
    <submittedName>
        <fullName evidence="3">Uncharacterized protein</fullName>
    </submittedName>
</protein>
<proteinExistence type="predicted"/>
<feature type="signal peptide" evidence="2">
    <location>
        <begin position="1"/>
        <end position="23"/>
    </location>
</feature>
<dbReference type="RefSeq" id="WP_263336517.1">
    <property type="nucleotide sequence ID" value="NZ_JAGSYH010000003.1"/>
</dbReference>
<dbReference type="Proteomes" id="UP001596091">
    <property type="component" value="Unassembled WGS sequence"/>
</dbReference>